<evidence type="ECO:0000313" key="2">
    <source>
        <dbReference type="EMBL" id="CCK76001.1"/>
    </source>
</evidence>
<keyword evidence="1" id="KW-1133">Transmembrane helix</keyword>
<dbReference type="STRING" id="698738.OLEAN_C18250"/>
<dbReference type="HOGENOM" id="CLU_1522071_0_0_6"/>
<accession>R4YM78</accession>
<sequence length="177" mass="20541">MEGFEIKDYSAIVSGLITALSTLAAVLITNHFHLKASKQNSSIEHQRDISQRKLEKIEEFYLLFEKWETNTSNIYLYHLRVYTGEITYKQVLEATNKKDNYLPNDVQKLKMLLNIHIPELVSEYEKVDAARSKVVPYIINSPNQNKLNTQDFILIQKHFDSTCKAFKAKLCELANEL</sequence>
<evidence type="ECO:0000256" key="1">
    <source>
        <dbReference type="SAM" id="Phobius"/>
    </source>
</evidence>
<evidence type="ECO:0000313" key="3">
    <source>
        <dbReference type="Proteomes" id="UP000032749"/>
    </source>
</evidence>
<keyword evidence="1" id="KW-0472">Membrane</keyword>
<protein>
    <submittedName>
        <fullName evidence="2">Uncharacterized protein</fullName>
    </submittedName>
</protein>
<dbReference type="AlphaFoldDB" id="R4YM78"/>
<feature type="transmembrane region" description="Helical" evidence="1">
    <location>
        <begin position="12"/>
        <end position="32"/>
    </location>
</feature>
<dbReference type="Proteomes" id="UP000032749">
    <property type="component" value="Chromosome"/>
</dbReference>
<dbReference type="KEGG" id="oai:OLEAN_C18250"/>
<dbReference type="OrthoDB" id="7065041at2"/>
<keyword evidence="3" id="KW-1185">Reference proteome</keyword>
<reference evidence="2 3" key="1">
    <citation type="journal article" date="2013" name="Nat. Commun.">
        <title>Genome sequence and functional genomic analysis of the oil-degrading bacterium Oleispira antarctica.</title>
        <authorList>
            <person name="Kube M."/>
            <person name="Chernikova T.N."/>
            <person name="Al-Ramahi Y."/>
            <person name="Beloqui A."/>
            <person name="Lopez-Cortez N."/>
            <person name="Guazzaroni M.E."/>
            <person name="Heipieper H.J."/>
            <person name="Klages S."/>
            <person name="Kotsyurbenko O.R."/>
            <person name="Langer I."/>
            <person name="Nechitaylo T.Y."/>
            <person name="Lunsdorf H."/>
            <person name="Fernandez M."/>
            <person name="Juarez S."/>
            <person name="Ciordia S."/>
            <person name="Singer A."/>
            <person name="Kagan O."/>
            <person name="Egorova O."/>
            <person name="Petit P.A."/>
            <person name="Stogios P."/>
            <person name="Kim Y."/>
            <person name="Tchigvintsev A."/>
            <person name="Flick R."/>
            <person name="Denaro R."/>
            <person name="Genovese M."/>
            <person name="Albar J.P."/>
            <person name="Reva O.N."/>
            <person name="Martinez-Gomariz M."/>
            <person name="Tran H."/>
            <person name="Ferrer M."/>
            <person name="Savchenko A."/>
            <person name="Yakunin A.F."/>
            <person name="Yakimov M.M."/>
            <person name="Golyshina O.V."/>
            <person name="Reinhardt R."/>
            <person name="Golyshin P.N."/>
        </authorList>
    </citation>
    <scope>NUCLEOTIDE SEQUENCE [LARGE SCALE GENOMIC DNA]</scope>
</reference>
<organism evidence="2 3">
    <name type="scientific">Oleispira antarctica RB-8</name>
    <dbReference type="NCBI Taxonomy" id="698738"/>
    <lineage>
        <taxon>Bacteria</taxon>
        <taxon>Pseudomonadati</taxon>
        <taxon>Pseudomonadota</taxon>
        <taxon>Gammaproteobacteria</taxon>
        <taxon>Oceanospirillales</taxon>
        <taxon>Oceanospirillaceae</taxon>
        <taxon>Oleispira</taxon>
    </lineage>
</organism>
<keyword evidence="1" id="KW-0812">Transmembrane</keyword>
<proteinExistence type="predicted"/>
<name>R4YM78_OLEAN</name>
<gene>
    <name evidence="2" type="ORF">OLEAN_C18250</name>
</gene>
<dbReference type="EMBL" id="FO203512">
    <property type="protein sequence ID" value="CCK76001.1"/>
    <property type="molecule type" value="Genomic_DNA"/>
</dbReference>